<dbReference type="AlphaFoldDB" id="A0AAV4H1X7"/>
<reference evidence="2 3" key="1">
    <citation type="journal article" date="2021" name="Elife">
        <title>Chloroplast acquisition without the gene transfer in kleptoplastic sea slugs, Plakobranchus ocellatus.</title>
        <authorList>
            <person name="Maeda T."/>
            <person name="Takahashi S."/>
            <person name="Yoshida T."/>
            <person name="Shimamura S."/>
            <person name="Takaki Y."/>
            <person name="Nagai Y."/>
            <person name="Toyoda A."/>
            <person name="Suzuki Y."/>
            <person name="Arimoto A."/>
            <person name="Ishii H."/>
            <person name="Satoh N."/>
            <person name="Nishiyama T."/>
            <person name="Hasebe M."/>
            <person name="Maruyama T."/>
            <person name="Minagawa J."/>
            <person name="Obokata J."/>
            <person name="Shigenobu S."/>
        </authorList>
    </citation>
    <scope>NUCLEOTIDE SEQUENCE [LARGE SCALE GENOMIC DNA]</scope>
</reference>
<evidence type="ECO:0000313" key="3">
    <source>
        <dbReference type="Proteomes" id="UP000762676"/>
    </source>
</evidence>
<feature type="chain" id="PRO_5043797550" description="Secreted protein" evidence="1">
    <location>
        <begin position="19"/>
        <end position="74"/>
    </location>
</feature>
<keyword evidence="3" id="KW-1185">Reference proteome</keyword>
<gene>
    <name evidence="2" type="ORF">ElyMa_004312800</name>
</gene>
<accession>A0AAV4H1X7</accession>
<name>A0AAV4H1X7_9GAST</name>
<organism evidence="2 3">
    <name type="scientific">Elysia marginata</name>
    <dbReference type="NCBI Taxonomy" id="1093978"/>
    <lineage>
        <taxon>Eukaryota</taxon>
        <taxon>Metazoa</taxon>
        <taxon>Spiralia</taxon>
        <taxon>Lophotrochozoa</taxon>
        <taxon>Mollusca</taxon>
        <taxon>Gastropoda</taxon>
        <taxon>Heterobranchia</taxon>
        <taxon>Euthyneura</taxon>
        <taxon>Panpulmonata</taxon>
        <taxon>Sacoglossa</taxon>
        <taxon>Placobranchoidea</taxon>
        <taxon>Plakobranchidae</taxon>
        <taxon>Elysia</taxon>
    </lineage>
</organism>
<feature type="signal peptide" evidence="1">
    <location>
        <begin position="1"/>
        <end position="18"/>
    </location>
</feature>
<proteinExistence type="predicted"/>
<dbReference type="EMBL" id="BMAT01008693">
    <property type="protein sequence ID" value="GFR90801.1"/>
    <property type="molecule type" value="Genomic_DNA"/>
</dbReference>
<keyword evidence="1" id="KW-0732">Signal</keyword>
<dbReference type="Proteomes" id="UP000762676">
    <property type="component" value="Unassembled WGS sequence"/>
</dbReference>
<evidence type="ECO:0008006" key="4">
    <source>
        <dbReference type="Google" id="ProtNLM"/>
    </source>
</evidence>
<protein>
    <recommendedName>
        <fullName evidence="4">Secreted protein</fullName>
    </recommendedName>
</protein>
<comment type="caution">
    <text evidence="2">The sequence shown here is derived from an EMBL/GenBank/DDBJ whole genome shotgun (WGS) entry which is preliminary data.</text>
</comment>
<evidence type="ECO:0000313" key="2">
    <source>
        <dbReference type="EMBL" id="GFR90801.1"/>
    </source>
</evidence>
<sequence>MMMMMMMMMMMLMMMVHRSKIPLAVDPVLVAAADVVAGPADDDDDVEGTCMAEPHWLTHRLALLDGIPDLVGSL</sequence>
<evidence type="ECO:0000256" key="1">
    <source>
        <dbReference type="SAM" id="SignalP"/>
    </source>
</evidence>